<dbReference type="EMBL" id="JAUBDH010000003">
    <property type="protein sequence ID" value="MDW0109792.1"/>
    <property type="molecule type" value="Genomic_DNA"/>
</dbReference>
<evidence type="ECO:0000313" key="2">
    <source>
        <dbReference type="EMBL" id="MDW0109792.1"/>
    </source>
</evidence>
<evidence type="ECO:0000313" key="3">
    <source>
        <dbReference type="Proteomes" id="UP001280629"/>
    </source>
</evidence>
<evidence type="ECO:0000256" key="1">
    <source>
        <dbReference type="SAM" id="MobiDB-lite"/>
    </source>
</evidence>
<comment type="caution">
    <text evidence="2">The sequence shown here is derived from an EMBL/GenBank/DDBJ whole genome shotgun (WGS) entry which is preliminary data.</text>
</comment>
<proteinExistence type="predicted"/>
<reference evidence="2 3" key="1">
    <citation type="submission" date="2023-06" db="EMBL/GenBank/DDBJ databases">
        <title>Sporosarcina sp. nov., isolated from Korean traditional fermented seafood 'Jeotgal'.</title>
        <authorList>
            <person name="Yang A.-I."/>
            <person name="Shin N.-R."/>
        </authorList>
    </citation>
    <scope>NUCLEOTIDE SEQUENCE [LARGE SCALE GENOMIC DNA]</scope>
    <source>
        <strain evidence="2 3">KCTC3840</strain>
    </source>
</reference>
<name>A0ABU4G2B0_9BACL</name>
<dbReference type="RefSeq" id="WP_317935334.1">
    <property type="nucleotide sequence ID" value="NZ_JAUBDH010000003.1"/>
</dbReference>
<feature type="compositionally biased region" description="Basic and acidic residues" evidence="1">
    <location>
        <begin position="27"/>
        <end position="40"/>
    </location>
</feature>
<protein>
    <submittedName>
        <fullName evidence="2">Uncharacterized protein</fullName>
    </submittedName>
</protein>
<feature type="region of interest" description="Disordered" evidence="1">
    <location>
        <begin position="27"/>
        <end position="55"/>
    </location>
</feature>
<organism evidence="2 3">
    <name type="scientific">Sporosarcina aquimarina</name>
    <dbReference type="NCBI Taxonomy" id="114975"/>
    <lineage>
        <taxon>Bacteria</taxon>
        <taxon>Bacillati</taxon>
        <taxon>Bacillota</taxon>
        <taxon>Bacilli</taxon>
        <taxon>Bacillales</taxon>
        <taxon>Caryophanaceae</taxon>
        <taxon>Sporosarcina</taxon>
    </lineage>
</organism>
<accession>A0ABU4G2B0</accession>
<sequence length="206" mass="23298">MKKSYIGAVLLAAVIFISVLVIDNRHEKNPNPERTFEKEAPSGPGEVSDYTDPPSLTEHQVALNDLYVKIPNQKKDVELTKRTTDNHIIVDITDKETGDLLYTYGESAGQGEERLVFRELPTEKGKVRLQMIVEIDPVNRLIRKVLETKVVYDPEPEKVETEMINSGSRSGEFPAENVEVLSSLNLKWGNERQNLYEGYVIGVIEK</sequence>
<keyword evidence="3" id="KW-1185">Reference proteome</keyword>
<dbReference type="Proteomes" id="UP001280629">
    <property type="component" value="Unassembled WGS sequence"/>
</dbReference>
<gene>
    <name evidence="2" type="ORF">QT716_06945</name>
</gene>